<dbReference type="PANTHER" id="PTHR45614:SF249">
    <property type="entry name" value="OS03G0236300 PROTEIN"/>
    <property type="match status" value="1"/>
</dbReference>
<evidence type="ECO:0000256" key="2">
    <source>
        <dbReference type="SAM" id="MobiDB-lite"/>
    </source>
</evidence>
<evidence type="ECO:0000313" key="6">
    <source>
        <dbReference type="Proteomes" id="UP000479710"/>
    </source>
</evidence>
<dbReference type="PROSITE" id="PS50090">
    <property type="entry name" value="MYB_LIKE"/>
    <property type="match status" value="1"/>
</dbReference>
<keyword evidence="6" id="KW-1185">Reference proteome</keyword>
<evidence type="ECO:0000256" key="1">
    <source>
        <dbReference type="ARBA" id="ARBA00023125"/>
    </source>
</evidence>
<feature type="compositionally biased region" description="Basic and acidic residues" evidence="2">
    <location>
        <begin position="134"/>
        <end position="145"/>
    </location>
</feature>
<dbReference type="PANTHER" id="PTHR45614">
    <property type="entry name" value="MYB PROTEIN-RELATED"/>
    <property type="match status" value="1"/>
</dbReference>
<organism evidence="5 6">
    <name type="scientific">Oryza meyeriana var. granulata</name>
    <dbReference type="NCBI Taxonomy" id="110450"/>
    <lineage>
        <taxon>Eukaryota</taxon>
        <taxon>Viridiplantae</taxon>
        <taxon>Streptophyta</taxon>
        <taxon>Embryophyta</taxon>
        <taxon>Tracheophyta</taxon>
        <taxon>Spermatophyta</taxon>
        <taxon>Magnoliopsida</taxon>
        <taxon>Liliopsida</taxon>
        <taxon>Poales</taxon>
        <taxon>Poaceae</taxon>
        <taxon>BOP clade</taxon>
        <taxon>Oryzoideae</taxon>
        <taxon>Oryzeae</taxon>
        <taxon>Oryzinae</taxon>
        <taxon>Oryza</taxon>
        <taxon>Oryza meyeriana</taxon>
    </lineage>
</organism>
<dbReference type="GO" id="GO:0000978">
    <property type="term" value="F:RNA polymerase II cis-regulatory region sequence-specific DNA binding"/>
    <property type="evidence" value="ECO:0007669"/>
    <property type="project" value="TreeGrafter"/>
</dbReference>
<gene>
    <name evidence="5" type="ORF">E2562_024101</name>
</gene>
<dbReference type="OrthoDB" id="2143914at2759"/>
<name>A0A6G1CJ54_9ORYZ</name>
<dbReference type="SUPFAM" id="SSF46689">
    <property type="entry name" value="Homeodomain-like"/>
    <property type="match status" value="1"/>
</dbReference>
<evidence type="ECO:0000259" key="3">
    <source>
        <dbReference type="PROSITE" id="PS50090"/>
    </source>
</evidence>
<dbReference type="Gene3D" id="1.10.10.60">
    <property type="entry name" value="Homeodomain-like"/>
    <property type="match status" value="1"/>
</dbReference>
<reference evidence="5 6" key="1">
    <citation type="submission" date="2019-11" db="EMBL/GenBank/DDBJ databases">
        <title>Whole genome sequence of Oryza granulata.</title>
        <authorList>
            <person name="Li W."/>
        </authorList>
    </citation>
    <scope>NUCLEOTIDE SEQUENCE [LARGE SCALE GENOMIC DNA]</scope>
    <source>
        <strain evidence="6">cv. Menghai</strain>
        <tissue evidence="5">Leaf</tissue>
    </source>
</reference>
<feature type="region of interest" description="Disordered" evidence="2">
    <location>
        <begin position="1"/>
        <end position="36"/>
    </location>
</feature>
<proteinExistence type="predicted"/>
<evidence type="ECO:0000313" key="5">
    <source>
        <dbReference type="EMBL" id="KAF0899784.1"/>
    </source>
</evidence>
<dbReference type="InterPro" id="IPR017930">
    <property type="entry name" value="Myb_dom"/>
</dbReference>
<dbReference type="GO" id="GO:0000981">
    <property type="term" value="F:DNA-binding transcription factor activity, RNA polymerase II-specific"/>
    <property type="evidence" value="ECO:0007669"/>
    <property type="project" value="TreeGrafter"/>
</dbReference>
<feature type="region of interest" description="Disordered" evidence="2">
    <location>
        <begin position="125"/>
        <end position="145"/>
    </location>
</feature>
<protein>
    <recommendedName>
        <fullName evidence="7">Myb-like domain-containing protein</fullName>
    </recommendedName>
</protein>
<evidence type="ECO:0000259" key="4">
    <source>
        <dbReference type="PROSITE" id="PS51294"/>
    </source>
</evidence>
<dbReference type="CDD" id="cd00167">
    <property type="entry name" value="SANT"/>
    <property type="match status" value="1"/>
</dbReference>
<dbReference type="InterPro" id="IPR001005">
    <property type="entry name" value="SANT/Myb"/>
</dbReference>
<keyword evidence="1" id="KW-0238">DNA-binding</keyword>
<dbReference type="GO" id="GO:0005634">
    <property type="term" value="C:nucleus"/>
    <property type="evidence" value="ECO:0007669"/>
    <property type="project" value="TreeGrafter"/>
</dbReference>
<evidence type="ECO:0008006" key="7">
    <source>
        <dbReference type="Google" id="ProtNLM"/>
    </source>
</evidence>
<dbReference type="AlphaFoldDB" id="A0A6G1CJ54"/>
<dbReference type="Pfam" id="PF00249">
    <property type="entry name" value="Myb_DNA-binding"/>
    <property type="match status" value="1"/>
</dbReference>
<feature type="domain" description="HTH myb-type" evidence="4">
    <location>
        <begin position="29"/>
        <end position="83"/>
    </location>
</feature>
<dbReference type="PROSITE" id="PS51294">
    <property type="entry name" value="HTH_MYB"/>
    <property type="match status" value="1"/>
</dbReference>
<dbReference type="InterPro" id="IPR009057">
    <property type="entry name" value="Homeodomain-like_sf"/>
</dbReference>
<sequence>MAAGGGRAEGRKTPWTEEEDEALRRGHLSPDLDSRAFTPEEDALIVQQQRVHGNKWATIARCLPGRSDNAVKNRWNSTLRKLLQAGAGSGFPRAAAEEETAAAGDDQDAAPVCLELFAERDGGLKESAAGGSFAREKDEEDVYVH</sequence>
<comment type="caution">
    <text evidence="5">The sequence shown here is derived from an EMBL/GenBank/DDBJ whole genome shotgun (WGS) entry which is preliminary data.</text>
</comment>
<dbReference type="Proteomes" id="UP000479710">
    <property type="component" value="Unassembled WGS sequence"/>
</dbReference>
<accession>A0A6G1CJ54</accession>
<dbReference type="InterPro" id="IPR050560">
    <property type="entry name" value="MYB_TF"/>
</dbReference>
<dbReference type="SMART" id="SM00717">
    <property type="entry name" value="SANT"/>
    <property type="match status" value="1"/>
</dbReference>
<feature type="compositionally biased region" description="Basic and acidic residues" evidence="2">
    <location>
        <begin position="22"/>
        <end position="34"/>
    </location>
</feature>
<feature type="domain" description="Myb-like" evidence="3">
    <location>
        <begin position="29"/>
        <end position="79"/>
    </location>
</feature>
<dbReference type="EMBL" id="SPHZ02000009">
    <property type="protein sequence ID" value="KAF0899784.1"/>
    <property type="molecule type" value="Genomic_DNA"/>
</dbReference>